<name>A0ABD3QJ72_9STRA</name>
<dbReference type="InterPro" id="IPR005114">
    <property type="entry name" value="Helicase_assoc"/>
</dbReference>
<proteinExistence type="predicted"/>
<protein>
    <recommendedName>
        <fullName evidence="1">Helicase-associated domain-containing protein</fullName>
    </recommendedName>
</protein>
<feature type="domain" description="Helicase-associated" evidence="1">
    <location>
        <begin position="400"/>
        <end position="473"/>
    </location>
</feature>
<accession>A0ABD3QJ72</accession>
<comment type="caution">
    <text evidence="2">The sequence shown here is derived from an EMBL/GenBank/DDBJ whole genome shotgun (WGS) entry which is preliminary data.</text>
</comment>
<dbReference type="PANTHER" id="PTHR33418">
    <property type="entry name" value="HELICASE-ASSOCIATED"/>
    <property type="match status" value="1"/>
</dbReference>
<organism evidence="2 3">
    <name type="scientific">Cyclotella cryptica</name>
    <dbReference type="NCBI Taxonomy" id="29204"/>
    <lineage>
        <taxon>Eukaryota</taxon>
        <taxon>Sar</taxon>
        <taxon>Stramenopiles</taxon>
        <taxon>Ochrophyta</taxon>
        <taxon>Bacillariophyta</taxon>
        <taxon>Coscinodiscophyceae</taxon>
        <taxon>Thalassiosirophycidae</taxon>
        <taxon>Stephanodiscales</taxon>
        <taxon>Stephanodiscaceae</taxon>
        <taxon>Cyclotella</taxon>
    </lineage>
</organism>
<gene>
    <name evidence="2" type="ORF">HJC23_007394</name>
</gene>
<dbReference type="PANTHER" id="PTHR33418:SF1">
    <property type="entry name" value="HELICASE-ASSOCIATED DOMAIN-CONTAINING PROTEIN"/>
    <property type="match status" value="1"/>
</dbReference>
<dbReference type="Pfam" id="PF03457">
    <property type="entry name" value="HA"/>
    <property type="match status" value="3"/>
</dbReference>
<evidence type="ECO:0000313" key="2">
    <source>
        <dbReference type="EMBL" id="KAL3799921.1"/>
    </source>
</evidence>
<reference evidence="2 3" key="1">
    <citation type="journal article" date="2020" name="G3 (Bethesda)">
        <title>Improved Reference Genome for Cyclotella cryptica CCMP332, a Model for Cell Wall Morphogenesis, Salinity Adaptation, and Lipid Production in Diatoms (Bacillariophyta).</title>
        <authorList>
            <person name="Roberts W.R."/>
            <person name="Downey K.M."/>
            <person name="Ruck E.C."/>
            <person name="Traller J.C."/>
            <person name="Alverson A.J."/>
        </authorList>
    </citation>
    <scope>NUCLEOTIDE SEQUENCE [LARGE SCALE GENOMIC DNA]</scope>
    <source>
        <strain evidence="2 3">CCMP332</strain>
    </source>
</reference>
<dbReference type="Gene3D" id="6.10.140.530">
    <property type="match status" value="2"/>
</dbReference>
<evidence type="ECO:0000259" key="1">
    <source>
        <dbReference type="Pfam" id="PF03457"/>
    </source>
</evidence>
<dbReference type="EMBL" id="JABMIG020000035">
    <property type="protein sequence ID" value="KAL3799921.1"/>
    <property type="molecule type" value="Genomic_DNA"/>
</dbReference>
<evidence type="ECO:0000313" key="3">
    <source>
        <dbReference type="Proteomes" id="UP001516023"/>
    </source>
</evidence>
<feature type="domain" description="Helicase-associated" evidence="1">
    <location>
        <begin position="240"/>
        <end position="319"/>
    </location>
</feature>
<feature type="domain" description="Helicase-associated" evidence="1">
    <location>
        <begin position="328"/>
        <end position="388"/>
    </location>
</feature>
<sequence>MVRHAMISTFTIQTDIPNTAAKTHPSGVLHAHRPDAVEEEKHHVFMWVADANAMECAVNYFTTQGYDADDLVLIPFTSKSNWVKSYPYAVPSLECDDEGQIVDFAFDSSPSSEKKKPRRRGRRLWKQAVLTNDTRDELHIQIYKYFRWFLHQLNDLKSTAHGRVVIRESGLKVAKVQTIVEAFQSAFVAITYDSTMSEIGTMLETDKFPLLEQALECELGIRADERLGLSESSQSNYPQKHDFDHMFDMLVDYKRQKGNCNVPARYKDNTRLGIWVSKLREKKRELVKSGNDFETIKRGKITQLTLTQDRLDRLNSIGFEWCLKKTPDVSWDTRFHELIEYYQTQGRWPNHKKSGSLGQWTHHQRNMFSKKDKLFMKERFAKLDAIGFDWDPTGLRSAKEINWDDGFQQLVSFGVTNGSFDVPRPSAGEQDEESYRFCAWVKLLHYEYSLFKNGHGSSILNDDRISSLFSIGFQFKE</sequence>
<dbReference type="AlphaFoldDB" id="A0ABD3QJ72"/>
<dbReference type="Proteomes" id="UP001516023">
    <property type="component" value="Unassembled WGS sequence"/>
</dbReference>
<keyword evidence="3" id="KW-1185">Reference proteome</keyword>